<proteinExistence type="predicted"/>
<evidence type="ECO:0000313" key="1">
    <source>
        <dbReference type="EMBL" id="MYL35391.1"/>
    </source>
</evidence>
<protein>
    <submittedName>
        <fullName evidence="1">Uncharacterized protein</fullName>
    </submittedName>
</protein>
<dbReference type="RefSeq" id="WP_160847194.1">
    <property type="nucleotide sequence ID" value="NZ_WMEQ01000016.1"/>
</dbReference>
<organism evidence="1 2">
    <name type="scientific">Pontibacillus yanchengensis</name>
    <dbReference type="NCBI Taxonomy" id="462910"/>
    <lineage>
        <taxon>Bacteria</taxon>
        <taxon>Bacillati</taxon>
        <taxon>Bacillota</taxon>
        <taxon>Bacilli</taxon>
        <taxon>Bacillales</taxon>
        <taxon>Bacillaceae</taxon>
        <taxon>Pontibacillus</taxon>
    </lineage>
</organism>
<name>A0A6I5A4X8_9BACI</name>
<gene>
    <name evidence="1" type="ORF">GLW05_17570</name>
</gene>
<dbReference type="OrthoDB" id="2691865at2"/>
<sequence>MLFRVVGVYLDDIKVTFADKQQEFTFSKLKDAQDFLEELRKQEALPENYELKIEKIS</sequence>
<accession>A0A6I5A4X8</accession>
<evidence type="ECO:0000313" key="2">
    <source>
        <dbReference type="Proteomes" id="UP000468638"/>
    </source>
</evidence>
<dbReference type="Proteomes" id="UP000468638">
    <property type="component" value="Unassembled WGS sequence"/>
</dbReference>
<reference evidence="1 2" key="1">
    <citation type="submission" date="2019-11" db="EMBL/GenBank/DDBJ databases">
        <title>Genome sequences of 17 halophilic strains isolated from different environments.</title>
        <authorList>
            <person name="Furrow R.E."/>
        </authorList>
    </citation>
    <scope>NUCLEOTIDE SEQUENCE [LARGE SCALE GENOMIC DNA]</scope>
    <source>
        <strain evidence="1 2">22514_16_FS</strain>
    </source>
</reference>
<dbReference type="EMBL" id="WMEQ01000016">
    <property type="protein sequence ID" value="MYL35391.1"/>
    <property type="molecule type" value="Genomic_DNA"/>
</dbReference>
<dbReference type="AlphaFoldDB" id="A0A6I5A4X8"/>
<comment type="caution">
    <text evidence="1">The sequence shown here is derived from an EMBL/GenBank/DDBJ whole genome shotgun (WGS) entry which is preliminary data.</text>
</comment>